<dbReference type="STRING" id="4081.A0A3Q7I483"/>
<dbReference type="Proteomes" id="UP000004994">
    <property type="component" value="Chromosome 9"/>
</dbReference>
<evidence type="ECO:0000313" key="2">
    <source>
        <dbReference type="EnsemblPlants" id="Solyc09g059914.1.1"/>
    </source>
</evidence>
<dbReference type="InterPro" id="IPR043128">
    <property type="entry name" value="Rev_trsase/Diguanyl_cyclase"/>
</dbReference>
<organism evidence="2">
    <name type="scientific">Solanum lycopersicum</name>
    <name type="common">Tomato</name>
    <name type="synonym">Lycopersicon esculentum</name>
    <dbReference type="NCBI Taxonomy" id="4081"/>
    <lineage>
        <taxon>Eukaryota</taxon>
        <taxon>Viridiplantae</taxon>
        <taxon>Streptophyta</taxon>
        <taxon>Embryophyta</taxon>
        <taxon>Tracheophyta</taxon>
        <taxon>Spermatophyta</taxon>
        <taxon>Magnoliopsida</taxon>
        <taxon>eudicotyledons</taxon>
        <taxon>Gunneridae</taxon>
        <taxon>Pentapetalae</taxon>
        <taxon>asterids</taxon>
        <taxon>lamiids</taxon>
        <taxon>Solanales</taxon>
        <taxon>Solanaceae</taxon>
        <taxon>Solanoideae</taxon>
        <taxon>Solaneae</taxon>
        <taxon>Solanum</taxon>
        <taxon>Solanum subgen. Lycopersicon</taxon>
    </lineage>
</organism>
<dbReference type="SUPFAM" id="SSF56672">
    <property type="entry name" value="DNA/RNA polymerases"/>
    <property type="match status" value="1"/>
</dbReference>
<keyword evidence="3" id="KW-1185">Reference proteome</keyword>
<protein>
    <recommendedName>
        <fullName evidence="1">Reverse transcriptase domain-containing protein</fullName>
    </recommendedName>
</protein>
<dbReference type="Gene3D" id="3.30.70.270">
    <property type="match status" value="1"/>
</dbReference>
<name>A0A3Q7I483_SOLLC</name>
<dbReference type="PANTHER" id="PTHR24559">
    <property type="entry name" value="TRANSPOSON TY3-I GAG-POL POLYPROTEIN"/>
    <property type="match status" value="1"/>
</dbReference>
<dbReference type="PANTHER" id="PTHR24559:SF436">
    <property type="entry name" value="RNA-DIRECTED DNA POLYMERASE HOMOLOG"/>
    <property type="match status" value="1"/>
</dbReference>
<dbReference type="PROSITE" id="PS50878">
    <property type="entry name" value="RT_POL"/>
    <property type="match status" value="1"/>
</dbReference>
<dbReference type="InterPro" id="IPR053134">
    <property type="entry name" value="RNA-dir_DNA_polymerase"/>
</dbReference>
<dbReference type="EnsemblPlants" id="Solyc09g059914.1.1">
    <property type="protein sequence ID" value="Solyc09g059914.1.1"/>
    <property type="gene ID" value="Solyc09g059914.1"/>
</dbReference>
<dbReference type="InParanoid" id="A0A3Q7I483"/>
<proteinExistence type="predicted"/>
<reference evidence="2" key="1">
    <citation type="journal article" date="2012" name="Nature">
        <title>The tomato genome sequence provides insights into fleshy fruit evolution.</title>
        <authorList>
            <consortium name="Tomato Genome Consortium"/>
        </authorList>
    </citation>
    <scope>NUCLEOTIDE SEQUENCE [LARGE SCALE GENOMIC DNA]</scope>
    <source>
        <strain evidence="2">cv. Heinz 1706</strain>
    </source>
</reference>
<reference evidence="2" key="2">
    <citation type="submission" date="2019-01" db="UniProtKB">
        <authorList>
            <consortium name="EnsemblPlants"/>
        </authorList>
    </citation>
    <scope>IDENTIFICATION</scope>
    <source>
        <strain evidence="2">cv. Heinz 1706</strain>
    </source>
</reference>
<sequence>MAPPELEELRKQLKELLEAGHIRPYKHPMERRCYFRKRKMDLFDRLGEAKYFTKMDLRKGYYQVRIAEGDEPKTACITRYGAFEWLVMPFGLTNAPTTFCTLMNEILHPYFDQFVVVYLDDIVVYSSTLQEHVEYLKKVFNVLRKNQLYVKREKCEPSRSIRMLPILPLGES</sequence>
<feature type="domain" description="Reverse transcriptase" evidence="1">
    <location>
        <begin position="1"/>
        <end position="172"/>
    </location>
</feature>
<dbReference type="InterPro" id="IPR000477">
    <property type="entry name" value="RT_dom"/>
</dbReference>
<dbReference type="Gramene" id="Solyc09g059914.1.1">
    <property type="protein sequence ID" value="Solyc09g059914.1.1"/>
    <property type="gene ID" value="Solyc09g059914.1"/>
</dbReference>
<dbReference type="AlphaFoldDB" id="A0A3Q7I483"/>
<accession>A0A3Q7I483</accession>
<dbReference type="PaxDb" id="4081-Solyc00g007230.1.1"/>
<dbReference type="OMA" id="MERRCYF"/>
<dbReference type="CDD" id="cd01647">
    <property type="entry name" value="RT_LTR"/>
    <property type="match status" value="1"/>
</dbReference>
<dbReference type="InterPro" id="IPR043502">
    <property type="entry name" value="DNA/RNA_pol_sf"/>
</dbReference>
<dbReference type="Pfam" id="PF00078">
    <property type="entry name" value="RVT_1"/>
    <property type="match status" value="1"/>
</dbReference>
<evidence type="ECO:0000259" key="1">
    <source>
        <dbReference type="PROSITE" id="PS50878"/>
    </source>
</evidence>
<evidence type="ECO:0000313" key="3">
    <source>
        <dbReference type="Proteomes" id="UP000004994"/>
    </source>
</evidence>